<organism evidence="1 2">
    <name type="scientific">Paramecium sonneborni</name>
    <dbReference type="NCBI Taxonomy" id="65129"/>
    <lineage>
        <taxon>Eukaryota</taxon>
        <taxon>Sar</taxon>
        <taxon>Alveolata</taxon>
        <taxon>Ciliophora</taxon>
        <taxon>Intramacronucleata</taxon>
        <taxon>Oligohymenophorea</taxon>
        <taxon>Peniculida</taxon>
        <taxon>Parameciidae</taxon>
        <taxon>Paramecium</taxon>
    </lineage>
</organism>
<accession>A0A8S1RSN8</accession>
<dbReference type="EMBL" id="CAJJDN010000221">
    <property type="protein sequence ID" value="CAD8129394.1"/>
    <property type="molecule type" value="Genomic_DNA"/>
</dbReference>
<name>A0A8S1RSN8_9CILI</name>
<evidence type="ECO:0000313" key="2">
    <source>
        <dbReference type="Proteomes" id="UP000692954"/>
    </source>
</evidence>
<dbReference type="Proteomes" id="UP000692954">
    <property type="component" value="Unassembled WGS sequence"/>
</dbReference>
<gene>
    <name evidence="1" type="ORF">PSON_ATCC_30995.1.T2210008</name>
</gene>
<dbReference type="AlphaFoldDB" id="A0A8S1RSN8"/>
<reference evidence="1" key="1">
    <citation type="submission" date="2021-01" db="EMBL/GenBank/DDBJ databases">
        <authorList>
            <consortium name="Genoscope - CEA"/>
            <person name="William W."/>
        </authorList>
    </citation>
    <scope>NUCLEOTIDE SEQUENCE</scope>
</reference>
<evidence type="ECO:0000313" key="1">
    <source>
        <dbReference type="EMBL" id="CAD8129394.1"/>
    </source>
</evidence>
<proteinExistence type="predicted"/>
<protein>
    <submittedName>
        <fullName evidence="1">Uncharacterized protein</fullName>
    </submittedName>
</protein>
<sequence length="127" mass="15099">MQYNQKDVMKGLQQLMIIWNDPEYKQDIIILSNLLLKFVLIKSTMFCQLILNLCFNQFFGSILFTISKSRYILTEVEQIFAVSLVRKLIYAGVDFHPELILNLKFVFEIMIKRRMLLFSIKSSFIFN</sequence>
<comment type="caution">
    <text evidence="1">The sequence shown here is derived from an EMBL/GenBank/DDBJ whole genome shotgun (WGS) entry which is preliminary data.</text>
</comment>
<keyword evidence="2" id="KW-1185">Reference proteome</keyword>